<dbReference type="InterPro" id="IPR010624">
    <property type="entry name" value="KaiC_dom"/>
</dbReference>
<dbReference type="SUPFAM" id="SSF52540">
    <property type="entry name" value="P-loop containing nucleoside triphosphate hydrolases"/>
    <property type="match status" value="2"/>
</dbReference>
<dbReference type="InterPro" id="IPR014774">
    <property type="entry name" value="KaiC-like_dom"/>
</dbReference>
<dbReference type="Pfam" id="PF06745">
    <property type="entry name" value="ATPase"/>
    <property type="match status" value="2"/>
</dbReference>
<evidence type="ECO:0000313" key="2">
    <source>
        <dbReference type="EMBL" id="GLI94903.1"/>
    </source>
</evidence>
<dbReference type="PANTHER" id="PTHR42926:SF1">
    <property type="entry name" value="CIRCADIAN CLOCK OSCILLATOR PROTEIN KAIC 1"/>
    <property type="match status" value="1"/>
</dbReference>
<dbReference type="InterPro" id="IPR003593">
    <property type="entry name" value="AAA+_ATPase"/>
</dbReference>
<reference evidence="2" key="1">
    <citation type="journal article" date="2023" name="Int. J. Syst. Evol. Microbiol.">
        <title>Methylocystis iwaonis sp. nov., a type II methane-oxidizing bacterium from surface soil of a rice paddy field in Japan, and emended description of the genus Methylocystis (ex Whittenbury et al. 1970) Bowman et al. 1993.</title>
        <authorList>
            <person name="Kaise H."/>
            <person name="Sawadogo J.B."/>
            <person name="Alam M.S."/>
            <person name="Ueno C."/>
            <person name="Dianou D."/>
            <person name="Shinjo R."/>
            <person name="Asakawa S."/>
        </authorList>
    </citation>
    <scope>NUCLEOTIDE SEQUENCE</scope>
    <source>
        <strain evidence="2">LMG27198</strain>
    </source>
</reference>
<dbReference type="InterPro" id="IPR051347">
    <property type="entry name" value="Circadian_clock_KaiC-rel"/>
</dbReference>
<keyword evidence="3" id="KW-1185">Reference proteome</keyword>
<evidence type="ECO:0000313" key="3">
    <source>
        <dbReference type="Proteomes" id="UP001144323"/>
    </source>
</evidence>
<dbReference type="InterPro" id="IPR027417">
    <property type="entry name" value="P-loop_NTPase"/>
</dbReference>
<feature type="domain" description="KaiC" evidence="1">
    <location>
        <begin position="161"/>
        <end position="394"/>
    </location>
</feature>
<gene>
    <name evidence="2" type="ORF">LMG27198_38950</name>
</gene>
<dbReference type="SMART" id="SM00382">
    <property type="entry name" value="AAA"/>
    <property type="match status" value="1"/>
</dbReference>
<dbReference type="AlphaFoldDB" id="A0A9W6GXI2"/>
<evidence type="ECO:0000259" key="1">
    <source>
        <dbReference type="PROSITE" id="PS51146"/>
    </source>
</evidence>
<dbReference type="Gene3D" id="3.40.50.300">
    <property type="entry name" value="P-loop containing nucleotide triphosphate hydrolases"/>
    <property type="match status" value="2"/>
</dbReference>
<name>A0A9W6GXI2_9HYPH</name>
<dbReference type="Proteomes" id="UP001144323">
    <property type="component" value="Unassembled WGS sequence"/>
</dbReference>
<sequence>MTGLSDPCVEEQSDYTLFPEAEVEIGETLQHLFSEVERLKPTLLVLDTVSSLRVVAPTPAFHRRQLRLIRDYMAARSCTTVMLDEASSGEKDMRTQTLADGVLELQQFDCAYGADRRRLRIRKLRGCSYLSGAHDFSINAGGLIVYPRLVAQSYATTPSAEPLRSDDEQIDNLTGGGFPRGSSTLVVGPAGIGKSTITTLYVMAGAMHNENSCVLLFDESVETHLTRSEGLGLGITAARDAGRVSIMHLDLAELSVGQIAALVIKEVEEKDVKIVVIDTLNGYLQSAMDEPTVLLHIRELVSYLGRRGVTTFLTLTQHGILGPEITAPIDLSFLADNVFLLRYFEKKGAIHKALSVVKKRSGPHETTIREFLLGPGSVQVGEPLVGFTGVLTGTPVCGGDVESTGRMDG</sequence>
<comment type="caution">
    <text evidence="2">The sequence shown here is derived from an EMBL/GenBank/DDBJ whole genome shotgun (WGS) entry which is preliminary data.</text>
</comment>
<dbReference type="EMBL" id="BSEC01000001">
    <property type="protein sequence ID" value="GLI94903.1"/>
    <property type="molecule type" value="Genomic_DNA"/>
</dbReference>
<accession>A0A9W6GXI2</accession>
<dbReference type="PANTHER" id="PTHR42926">
    <property type="match status" value="1"/>
</dbReference>
<proteinExistence type="predicted"/>
<protein>
    <submittedName>
        <fullName evidence="2">Circadian clock protein KaiC</fullName>
    </submittedName>
</protein>
<organism evidence="2 3">
    <name type="scientific">Methylocystis echinoides</name>
    <dbReference type="NCBI Taxonomy" id="29468"/>
    <lineage>
        <taxon>Bacteria</taxon>
        <taxon>Pseudomonadati</taxon>
        <taxon>Pseudomonadota</taxon>
        <taxon>Alphaproteobacteria</taxon>
        <taxon>Hyphomicrobiales</taxon>
        <taxon>Methylocystaceae</taxon>
        <taxon>Methylocystis</taxon>
    </lineage>
</organism>
<dbReference type="GO" id="GO:0005524">
    <property type="term" value="F:ATP binding"/>
    <property type="evidence" value="ECO:0007669"/>
    <property type="project" value="InterPro"/>
</dbReference>
<dbReference type="PROSITE" id="PS51146">
    <property type="entry name" value="KAIC"/>
    <property type="match status" value="1"/>
</dbReference>